<dbReference type="InterPro" id="IPR035965">
    <property type="entry name" value="PAS-like_dom_sf"/>
</dbReference>
<dbReference type="Proteomes" id="UP000283095">
    <property type="component" value="Chromosome"/>
</dbReference>
<reference evidence="3 4" key="1">
    <citation type="submission" date="2018-01" db="EMBL/GenBank/DDBJ databases">
        <title>Bacillus asahii Genome sequencing and assembly.</title>
        <authorList>
            <person name="Jiang H."/>
            <person name="Feng Y."/>
            <person name="Zhao F."/>
            <person name="Lin X."/>
        </authorList>
    </citation>
    <scope>NUCLEOTIDE SEQUENCE [LARGE SCALE GENOMIC DNA]</scope>
    <source>
        <strain evidence="3 4">OM18</strain>
    </source>
</reference>
<dbReference type="InterPro" id="IPR043128">
    <property type="entry name" value="Rev_trsase/Diguanyl_cyclase"/>
</dbReference>
<dbReference type="PANTHER" id="PTHR45138:SF9">
    <property type="entry name" value="DIGUANYLATE CYCLASE DGCM-RELATED"/>
    <property type="match status" value="1"/>
</dbReference>
<dbReference type="Gene3D" id="3.30.70.270">
    <property type="match status" value="1"/>
</dbReference>
<protein>
    <recommendedName>
        <fullName evidence="5">Diguanylate cyclase</fullName>
    </recommendedName>
</protein>
<dbReference type="InterPro" id="IPR050469">
    <property type="entry name" value="Diguanylate_Cyclase"/>
</dbReference>
<feature type="domain" description="PAS" evidence="1">
    <location>
        <begin position="124"/>
        <end position="194"/>
    </location>
</feature>
<dbReference type="Pfam" id="PF08447">
    <property type="entry name" value="PAS_3"/>
    <property type="match status" value="1"/>
</dbReference>
<dbReference type="PROSITE" id="PS50887">
    <property type="entry name" value="GGDEF"/>
    <property type="match status" value="1"/>
</dbReference>
<dbReference type="SUPFAM" id="SSF55785">
    <property type="entry name" value="PYP-like sensor domain (PAS domain)"/>
    <property type="match status" value="2"/>
</dbReference>
<dbReference type="SMART" id="SM00267">
    <property type="entry name" value="GGDEF"/>
    <property type="match status" value="1"/>
</dbReference>
<dbReference type="CDD" id="cd00130">
    <property type="entry name" value="PAS"/>
    <property type="match status" value="1"/>
</dbReference>
<dbReference type="OrthoDB" id="9759607at2"/>
<dbReference type="EMBL" id="CP026095">
    <property type="protein sequence ID" value="AZV41909.1"/>
    <property type="molecule type" value="Genomic_DNA"/>
</dbReference>
<dbReference type="CDD" id="cd01949">
    <property type="entry name" value="GGDEF"/>
    <property type="match status" value="1"/>
</dbReference>
<dbReference type="PROSITE" id="PS50112">
    <property type="entry name" value="PAS"/>
    <property type="match status" value="1"/>
</dbReference>
<dbReference type="GO" id="GO:0052621">
    <property type="term" value="F:diguanylate cyclase activity"/>
    <property type="evidence" value="ECO:0007669"/>
    <property type="project" value="TreeGrafter"/>
</dbReference>
<dbReference type="InterPro" id="IPR013655">
    <property type="entry name" value="PAS_fold_3"/>
</dbReference>
<dbReference type="RefSeq" id="WP_127759501.1">
    <property type="nucleotide sequence ID" value="NZ_CP026095.1"/>
</dbReference>
<dbReference type="NCBIfam" id="TIGR00229">
    <property type="entry name" value="sensory_box"/>
    <property type="match status" value="1"/>
</dbReference>
<evidence type="ECO:0000313" key="3">
    <source>
        <dbReference type="EMBL" id="AZV41909.1"/>
    </source>
</evidence>
<dbReference type="NCBIfam" id="TIGR00254">
    <property type="entry name" value="GGDEF"/>
    <property type="match status" value="1"/>
</dbReference>
<evidence type="ECO:0000259" key="1">
    <source>
        <dbReference type="PROSITE" id="PS50112"/>
    </source>
</evidence>
<dbReference type="InterPro" id="IPR000014">
    <property type="entry name" value="PAS"/>
</dbReference>
<dbReference type="Gene3D" id="3.30.450.20">
    <property type="entry name" value="PAS domain"/>
    <property type="match status" value="2"/>
</dbReference>
<organism evidence="3 4">
    <name type="scientific">Peribacillus asahii</name>
    <dbReference type="NCBI Taxonomy" id="228899"/>
    <lineage>
        <taxon>Bacteria</taxon>
        <taxon>Bacillati</taxon>
        <taxon>Bacillota</taxon>
        <taxon>Bacilli</taxon>
        <taxon>Bacillales</taxon>
        <taxon>Bacillaceae</taxon>
        <taxon>Peribacillus</taxon>
    </lineage>
</organism>
<dbReference type="SMART" id="SM00091">
    <property type="entry name" value="PAS"/>
    <property type="match status" value="2"/>
</dbReference>
<name>A0A3T0KNF2_9BACI</name>
<dbReference type="SUPFAM" id="SSF55073">
    <property type="entry name" value="Nucleotide cyclase"/>
    <property type="match status" value="1"/>
</dbReference>
<evidence type="ECO:0008006" key="5">
    <source>
        <dbReference type="Google" id="ProtNLM"/>
    </source>
</evidence>
<dbReference type="Pfam" id="PF00990">
    <property type="entry name" value="GGDEF"/>
    <property type="match status" value="1"/>
</dbReference>
<gene>
    <name evidence="3" type="ORF">BAOM_1299</name>
</gene>
<dbReference type="InterPro" id="IPR029787">
    <property type="entry name" value="Nucleotide_cyclase"/>
</dbReference>
<feature type="domain" description="GGDEF" evidence="2">
    <location>
        <begin position="289"/>
        <end position="418"/>
    </location>
</feature>
<evidence type="ECO:0000259" key="2">
    <source>
        <dbReference type="PROSITE" id="PS50887"/>
    </source>
</evidence>
<proteinExistence type="predicted"/>
<accession>A0A3T0KNF2</accession>
<evidence type="ECO:0000313" key="4">
    <source>
        <dbReference type="Proteomes" id="UP000283095"/>
    </source>
</evidence>
<dbReference type="Pfam" id="PF13426">
    <property type="entry name" value="PAS_9"/>
    <property type="match status" value="1"/>
</dbReference>
<sequence length="418" mass="48364">MKEQYLKEFFEKSPTAYSYHRAIMDERGIPCDYEFLAVNQTYETLMGVKASDVIGKSFYEAFPEGWEGESQWKETFNNAIMSQKATQFDMNHYSIQKWIRVKVFPLHEHIFGCIYVDVTKEYMLDKEIEGFLKVNLDMLCVATTDGQFLKINKQFEHVLGYTFEEMLGESFVSLVHTDDVPSTLAAMKDLEDQKEILSFVNRVRCKDGSYKYIDWRSQPNGKYIYASARDITEKRVAEKNLIQLNKTLQKKNKVLKNLAITDELTGLYNRHFIEQRIKEKFEHADASHEAVSIIIFDLDHFKRVNDTWGHPVGDEVLKHIAEITRSIIRKSDILARLGGEEFVILMRRSTIDDAVVVAEKIRTVIEDSGHSIAGKLTASFGVAQRREFESFYSLYRRADEALYRAKKGGRNRVVSSGT</sequence>
<dbReference type="KEGG" id="pasa:BAOM_1299"/>
<dbReference type="AlphaFoldDB" id="A0A3T0KNF2"/>
<dbReference type="InterPro" id="IPR000160">
    <property type="entry name" value="GGDEF_dom"/>
</dbReference>
<dbReference type="FunFam" id="3.30.70.270:FF:000001">
    <property type="entry name" value="Diguanylate cyclase domain protein"/>
    <property type="match status" value="1"/>
</dbReference>
<dbReference type="PANTHER" id="PTHR45138">
    <property type="entry name" value="REGULATORY COMPONENTS OF SENSORY TRANSDUCTION SYSTEM"/>
    <property type="match status" value="1"/>
</dbReference>